<dbReference type="Gene3D" id="3.40.30.10">
    <property type="entry name" value="Glutaredoxin"/>
    <property type="match status" value="1"/>
</dbReference>
<proteinExistence type="inferred from homology"/>
<organism evidence="2">
    <name type="scientific">Polaromonas hydrogenivorans</name>
    <dbReference type="NCBI Taxonomy" id="335476"/>
    <lineage>
        <taxon>Bacteria</taxon>
        <taxon>Pseudomonadati</taxon>
        <taxon>Pseudomonadota</taxon>
        <taxon>Betaproteobacteria</taxon>
        <taxon>Burkholderiales</taxon>
        <taxon>Comamonadaceae</taxon>
        <taxon>Polaromonas</taxon>
    </lineage>
</organism>
<dbReference type="InterPro" id="IPR010893">
    <property type="entry name" value="NiFe-hyd_mat_HyaE"/>
</dbReference>
<dbReference type="AlphaFoldDB" id="A0AAU7LXJ8"/>
<name>A0AAU7LXJ8_9BURK</name>
<gene>
    <name evidence="2" type="ORF">ABLV49_10330</name>
</gene>
<evidence type="ECO:0000313" key="2">
    <source>
        <dbReference type="EMBL" id="XBP72168.1"/>
    </source>
</evidence>
<reference evidence="2" key="1">
    <citation type="submission" date="2024-05" db="EMBL/GenBank/DDBJ databases">
        <authorList>
            <person name="Bunk B."/>
            <person name="Swiderski J."/>
            <person name="Sproer C."/>
            <person name="Thiel V."/>
        </authorList>
    </citation>
    <scope>NUCLEOTIDE SEQUENCE</scope>
    <source>
        <strain evidence="2">DSM 17735</strain>
    </source>
</reference>
<dbReference type="CDD" id="cd02965">
    <property type="entry name" value="HyaE"/>
    <property type="match status" value="1"/>
</dbReference>
<dbReference type="Pfam" id="PF07449">
    <property type="entry name" value="HyaE"/>
    <property type="match status" value="1"/>
</dbReference>
<accession>A0AAU7LXJ8</accession>
<protein>
    <submittedName>
        <fullName evidence="2">Hydrogenase</fullName>
    </submittedName>
</protein>
<evidence type="ECO:0000256" key="1">
    <source>
        <dbReference type="ARBA" id="ARBA00009004"/>
    </source>
</evidence>
<sequence>MNTETSGSETLVRLPVQPPKAVPPDSPLVQRLVTDFGATWVDEKSVQDWAALGGDRVVLLAGDAVRFPEGQDVAVVLPELRRSASRRFEIAVVPRDKEEALARRYGSNRWPTLLFLRDGQYVTTLPGMHDWEEYVHEVERALAMPVSRAPTIGIPVVSANAKSSDSSCH</sequence>
<dbReference type="InterPro" id="IPR036249">
    <property type="entry name" value="Thioredoxin-like_sf"/>
</dbReference>
<dbReference type="EMBL" id="CP157675">
    <property type="protein sequence ID" value="XBP72168.1"/>
    <property type="molecule type" value="Genomic_DNA"/>
</dbReference>
<dbReference type="SUPFAM" id="SSF52833">
    <property type="entry name" value="Thioredoxin-like"/>
    <property type="match status" value="1"/>
</dbReference>
<dbReference type="RefSeq" id="WP_349281519.1">
    <property type="nucleotide sequence ID" value="NZ_CBCSCU010000030.1"/>
</dbReference>
<comment type="similarity">
    <text evidence="1">Belongs to the HupG/HyaE family.</text>
</comment>